<feature type="chain" id="PRO_5046787780" description="Pili assembly chaperone N-terminal domain-containing protein" evidence="1">
    <location>
        <begin position="20"/>
        <end position="225"/>
    </location>
</feature>
<evidence type="ECO:0000313" key="2">
    <source>
        <dbReference type="EMBL" id="MEI5688549.1"/>
    </source>
</evidence>
<dbReference type="RefSeq" id="WP_336545892.1">
    <property type="nucleotide sequence ID" value="NZ_JBBBDM010000010.1"/>
</dbReference>
<dbReference type="InterPro" id="IPR008962">
    <property type="entry name" value="PapD-like_sf"/>
</dbReference>
<keyword evidence="1" id="KW-0732">Signal</keyword>
<accession>A0ABU8H660</accession>
<dbReference type="EMBL" id="JBBBDM010000010">
    <property type="protein sequence ID" value="MEI5688549.1"/>
    <property type="molecule type" value="Genomic_DNA"/>
</dbReference>
<evidence type="ECO:0000313" key="3">
    <source>
        <dbReference type="Proteomes" id="UP001367771"/>
    </source>
</evidence>
<dbReference type="Proteomes" id="UP001367771">
    <property type="component" value="Unassembled WGS sequence"/>
</dbReference>
<comment type="caution">
    <text evidence="2">The sequence shown here is derived from an EMBL/GenBank/DDBJ whole genome shotgun (WGS) entry which is preliminary data.</text>
</comment>
<evidence type="ECO:0008006" key="4">
    <source>
        <dbReference type="Google" id="ProtNLM"/>
    </source>
</evidence>
<protein>
    <recommendedName>
        <fullName evidence="4">Pili assembly chaperone N-terminal domain-containing protein</fullName>
    </recommendedName>
</protein>
<gene>
    <name evidence="2" type="ORF">V8201_15760</name>
</gene>
<dbReference type="InterPro" id="IPR013783">
    <property type="entry name" value="Ig-like_fold"/>
</dbReference>
<sequence length="225" mass="23812">MRTFGIVAAWGLTASPAAAQLVLSQVVVDLPPTAPPRVDVEAANGGTERIYVVAEPAEIIAPGTPDERRVVDPDPARSGLLVSPQKMILEPGEHRLIRIAAVAPHGARDRVYRVTVKPVAGEVTGAQSALKVLVGYDMLVIVRPQVMTDAVSARRDGTMLTLANDGSTSVELYDGRQCAAGGGDCRPLPAKRLYAGARWVQPVDPARSVTYTVKAGLAVKTVTFR</sequence>
<reference evidence="2 3" key="1">
    <citation type="journal article" date="2013" name="Int. J. Syst. Evol. Microbiol.">
        <title>Sphingomonas kyungheensis sp. nov., a bacterium with ginsenoside-converting activity isolated from soil of a ginseng field.</title>
        <authorList>
            <person name="Son H.M."/>
            <person name="Yang J.E."/>
            <person name="Park Y."/>
            <person name="Han C.K."/>
            <person name="Kim S.G."/>
            <person name="Kook M."/>
            <person name="Yi T.H."/>
        </authorList>
    </citation>
    <scope>NUCLEOTIDE SEQUENCE [LARGE SCALE GENOMIC DNA]</scope>
    <source>
        <strain evidence="2 3">LMG 26582</strain>
    </source>
</reference>
<dbReference type="SUPFAM" id="SSF49354">
    <property type="entry name" value="PapD-like"/>
    <property type="match status" value="1"/>
</dbReference>
<feature type="signal peptide" evidence="1">
    <location>
        <begin position="1"/>
        <end position="19"/>
    </location>
</feature>
<name>A0ABU8H660_9SPHN</name>
<organism evidence="2 3">
    <name type="scientific">Sphingomonas kyungheensis</name>
    <dbReference type="NCBI Taxonomy" id="1069987"/>
    <lineage>
        <taxon>Bacteria</taxon>
        <taxon>Pseudomonadati</taxon>
        <taxon>Pseudomonadota</taxon>
        <taxon>Alphaproteobacteria</taxon>
        <taxon>Sphingomonadales</taxon>
        <taxon>Sphingomonadaceae</taxon>
        <taxon>Sphingomonas</taxon>
    </lineage>
</organism>
<dbReference type="Gene3D" id="2.60.40.10">
    <property type="entry name" value="Immunoglobulins"/>
    <property type="match status" value="1"/>
</dbReference>
<keyword evidence="3" id="KW-1185">Reference proteome</keyword>
<evidence type="ECO:0000256" key="1">
    <source>
        <dbReference type="SAM" id="SignalP"/>
    </source>
</evidence>
<proteinExistence type="predicted"/>